<keyword evidence="3" id="KW-1185">Reference proteome</keyword>
<evidence type="ECO:0000313" key="3">
    <source>
        <dbReference type="Proteomes" id="UP000217785"/>
    </source>
</evidence>
<dbReference type="SUPFAM" id="SSF53448">
    <property type="entry name" value="Nucleotide-diphospho-sugar transferases"/>
    <property type="match status" value="1"/>
</dbReference>
<organism evidence="2 3">
    <name type="scientific">Effusibacillus lacus</name>
    <dbReference type="NCBI Taxonomy" id="1348429"/>
    <lineage>
        <taxon>Bacteria</taxon>
        <taxon>Bacillati</taxon>
        <taxon>Bacillota</taxon>
        <taxon>Bacilli</taxon>
        <taxon>Bacillales</taxon>
        <taxon>Alicyclobacillaceae</taxon>
        <taxon>Effusibacillus</taxon>
    </lineage>
</organism>
<accession>A0A292YQZ0</accession>
<comment type="caution">
    <text evidence="2">The sequence shown here is derived from an EMBL/GenBank/DDBJ whole genome shotgun (WGS) entry which is preliminary data.</text>
</comment>
<dbReference type="Gene3D" id="3.90.550.10">
    <property type="entry name" value="Spore Coat Polysaccharide Biosynthesis Protein SpsA, Chain A"/>
    <property type="match status" value="1"/>
</dbReference>
<dbReference type="EMBL" id="BDUF01000106">
    <property type="protein sequence ID" value="GAX91606.1"/>
    <property type="molecule type" value="Genomic_DNA"/>
</dbReference>
<keyword evidence="2" id="KW-0808">Transferase</keyword>
<dbReference type="Pfam" id="PF00535">
    <property type="entry name" value="Glycos_transf_2"/>
    <property type="match status" value="1"/>
</dbReference>
<name>A0A292YQZ0_9BACL</name>
<evidence type="ECO:0000259" key="1">
    <source>
        <dbReference type="Pfam" id="PF00535"/>
    </source>
</evidence>
<dbReference type="AlphaFoldDB" id="A0A292YQZ0"/>
<proteinExistence type="predicted"/>
<dbReference type="GO" id="GO:0016740">
    <property type="term" value="F:transferase activity"/>
    <property type="evidence" value="ECO:0007669"/>
    <property type="project" value="UniProtKB-KW"/>
</dbReference>
<dbReference type="InterPro" id="IPR029044">
    <property type="entry name" value="Nucleotide-diphossugar_trans"/>
</dbReference>
<dbReference type="PANTHER" id="PTHR43630">
    <property type="entry name" value="POLY-BETA-1,6-N-ACETYL-D-GLUCOSAMINE SYNTHASE"/>
    <property type="match status" value="1"/>
</dbReference>
<gene>
    <name evidence="2" type="ORF">EFBL_3296</name>
</gene>
<dbReference type="OrthoDB" id="183314at2"/>
<dbReference type="RefSeq" id="WP_096183573.1">
    <property type="nucleotide sequence ID" value="NZ_BDUF01000106.1"/>
</dbReference>
<evidence type="ECO:0000313" key="2">
    <source>
        <dbReference type="EMBL" id="GAX91606.1"/>
    </source>
</evidence>
<dbReference type="InterPro" id="IPR001173">
    <property type="entry name" value="Glyco_trans_2-like"/>
</dbReference>
<dbReference type="PANTHER" id="PTHR43630:SF2">
    <property type="entry name" value="GLYCOSYLTRANSFERASE"/>
    <property type="match status" value="1"/>
</dbReference>
<reference evidence="3" key="1">
    <citation type="submission" date="2017-07" db="EMBL/GenBank/DDBJ databases">
        <title>Draft genome sequence of Effusibacillus lacus strain skLN1.</title>
        <authorList>
            <person name="Watanabe M."/>
            <person name="Kojima H."/>
            <person name="Fukui M."/>
        </authorList>
    </citation>
    <scope>NUCLEOTIDE SEQUENCE [LARGE SCALE GENOMIC DNA]</scope>
    <source>
        <strain evidence="3">skLN1</strain>
    </source>
</reference>
<dbReference type="Proteomes" id="UP000217785">
    <property type="component" value="Unassembled WGS sequence"/>
</dbReference>
<sequence>MIRKSRKNRLTAMMQMRNEANRYLELVLENLSQFVDEIVIVDDASTDNTVQICKSYKKVVRVIELPESRFDREWELRTTLWKSVETTSPDWLLAVDADEVYEDKAKEQIRNLIDQDEFDWVGFRFYDFWGGLTHYRDDEFWNLHHRHTMTLVRYLPGYHYFYPRFDHHCPRLPLSYQVLPGHLSDLRVKHLGWAGNEEERYQKYLRYLTIDPNGIWGNLDQYRSILDPDPNLVEWKEEE</sequence>
<protein>
    <submittedName>
        <fullName evidence="2">Glycosyl transferase family 2</fullName>
    </submittedName>
</protein>
<feature type="domain" description="Glycosyltransferase 2-like" evidence="1">
    <location>
        <begin position="16"/>
        <end position="154"/>
    </location>
</feature>